<dbReference type="FunFam" id="3.30.70.270:FF:000001">
    <property type="entry name" value="Diguanylate cyclase domain protein"/>
    <property type="match status" value="1"/>
</dbReference>
<feature type="domain" description="GGDEF" evidence="2">
    <location>
        <begin position="190"/>
        <end position="323"/>
    </location>
</feature>
<dbReference type="PROSITE" id="PS50887">
    <property type="entry name" value="GGDEF"/>
    <property type="match status" value="1"/>
</dbReference>
<name>A0A7W6G5X9_9SPHN</name>
<dbReference type="GO" id="GO:1902201">
    <property type="term" value="P:negative regulation of bacterial-type flagellum-dependent cell motility"/>
    <property type="evidence" value="ECO:0007669"/>
    <property type="project" value="TreeGrafter"/>
</dbReference>
<dbReference type="InterPro" id="IPR043128">
    <property type="entry name" value="Rev_trsase/Diguanyl_cyclase"/>
</dbReference>
<dbReference type="InterPro" id="IPR050469">
    <property type="entry name" value="Diguanylate_Cyclase"/>
</dbReference>
<dbReference type="InterPro" id="IPR000160">
    <property type="entry name" value="GGDEF_dom"/>
</dbReference>
<dbReference type="Proteomes" id="UP000548867">
    <property type="component" value="Unassembled WGS sequence"/>
</dbReference>
<dbReference type="Pfam" id="PF00990">
    <property type="entry name" value="GGDEF"/>
    <property type="match status" value="1"/>
</dbReference>
<keyword evidence="4" id="KW-1185">Reference proteome</keyword>
<evidence type="ECO:0000313" key="3">
    <source>
        <dbReference type="EMBL" id="MBB3954550.1"/>
    </source>
</evidence>
<dbReference type="PANTHER" id="PTHR45138">
    <property type="entry name" value="REGULATORY COMPONENTS OF SENSORY TRANSDUCTION SYSTEM"/>
    <property type="match status" value="1"/>
</dbReference>
<dbReference type="PANTHER" id="PTHR45138:SF24">
    <property type="entry name" value="DIGUANYLATE CYCLASE DGCC-RELATED"/>
    <property type="match status" value="1"/>
</dbReference>
<organism evidence="3 4">
    <name type="scientific">Novosphingobium sediminicola</name>
    <dbReference type="NCBI Taxonomy" id="563162"/>
    <lineage>
        <taxon>Bacteria</taxon>
        <taxon>Pseudomonadati</taxon>
        <taxon>Pseudomonadota</taxon>
        <taxon>Alphaproteobacteria</taxon>
        <taxon>Sphingomonadales</taxon>
        <taxon>Sphingomonadaceae</taxon>
        <taxon>Novosphingobium</taxon>
    </lineage>
</organism>
<dbReference type="EC" id="2.7.7.65" evidence="1"/>
<evidence type="ECO:0000259" key="2">
    <source>
        <dbReference type="PROSITE" id="PS50887"/>
    </source>
</evidence>
<dbReference type="GO" id="GO:0052621">
    <property type="term" value="F:diguanylate cyclase activity"/>
    <property type="evidence" value="ECO:0007669"/>
    <property type="project" value="UniProtKB-EC"/>
</dbReference>
<dbReference type="GO" id="GO:0043709">
    <property type="term" value="P:cell adhesion involved in single-species biofilm formation"/>
    <property type="evidence" value="ECO:0007669"/>
    <property type="project" value="TreeGrafter"/>
</dbReference>
<evidence type="ECO:0000313" key="4">
    <source>
        <dbReference type="Proteomes" id="UP000548867"/>
    </source>
</evidence>
<protein>
    <recommendedName>
        <fullName evidence="1">diguanylate cyclase</fullName>
        <ecNumber evidence="1">2.7.7.65</ecNumber>
    </recommendedName>
</protein>
<dbReference type="Gene3D" id="3.30.70.270">
    <property type="match status" value="1"/>
</dbReference>
<dbReference type="SMART" id="SM00267">
    <property type="entry name" value="GGDEF"/>
    <property type="match status" value="1"/>
</dbReference>
<reference evidence="3 4" key="1">
    <citation type="submission" date="2020-08" db="EMBL/GenBank/DDBJ databases">
        <title>Genomic Encyclopedia of Type Strains, Phase IV (KMG-IV): sequencing the most valuable type-strain genomes for metagenomic binning, comparative biology and taxonomic classification.</title>
        <authorList>
            <person name="Goeker M."/>
        </authorList>
    </citation>
    <scope>NUCLEOTIDE SEQUENCE [LARGE SCALE GENOMIC DNA]</scope>
    <source>
        <strain evidence="3 4">DSM 27057</strain>
    </source>
</reference>
<dbReference type="GO" id="GO:0005886">
    <property type="term" value="C:plasma membrane"/>
    <property type="evidence" value="ECO:0007669"/>
    <property type="project" value="TreeGrafter"/>
</dbReference>
<dbReference type="NCBIfam" id="TIGR00254">
    <property type="entry name" value="GGDEF"/>
    <property type="match status" value="1"/>
</dbReference>
<dbReference type="EMBL" id="JACIDX010000005">
    <property type="protein sequence ID" value="MBB3954550.1"/>
    <property type="molecule type" value="Genomic_DNA"/>
</dbReference>
<proteinExistence type="predicted"/>
<accession>A0A7W6G5X9</accession>
<dbReference type="CDD" id="cd01949">
    <property type="entry name" value="GGDEF"/>
    <property type="match status" value="1"/>
</dbReference>
<dbReference type="RefSeq" id="WP_246404317.1">
    <property type="nucleotide sequence ID" value="NZ_JACIDX010000005.1"/>
</dbReference>
<dbReference type="InterPro" id="IPR029787">
    <property type="entry name" value="Nucleotide_cyclase"/>
</dbReference>
<dbReference type="SUPFAM" id="SSF55073">
    <property type="entry name" value="Nucleotide cyclase"/>
    <property type="match status" value="1"/>
</dbReference>
<comment type="caution">
    <text evidence="3">The sequence shown here is derived from an EMBL/GenBank/DDBJ whole genome shotgun (WGS) entry which is preliminary data.</text>
</comment>
<gene>
    <name evidence="3" type="ORF">GGR38_001489</name>
</gene>
<evidence type="ECO:0000256" key="1">
    <source>
        <dbReference type="ARBA" id="ARBA00012528"/>
    </source>
</evidence>
<dbReference type="AlphaFoldDB" id="A0A7W6G5X9"/>
<sequence>MIDRIKEFFVDNKLEVTAENLLAVHAAYSGSSPRLARKFGVMREENRVITQAWMDQVTEKDEDGALRENAQQMLNRLSSRLEVFTSTAARARSDSGSYHAALEQVVSVLPGAEGGEFVSSLAELTRAMIERTHLLEESMRRSEQEATALRKSLDRAQRDAHVDHLTGLPNRRAFEAVLESEYREAQVRIEPLCLAFCDIDHFKRINDTHGHEAGDRVIQAIAQTLQHLSDDKCHVARHGGEEFVMLFRDKTPTQVHQLLDEAREKLSRRNFVNRRSDEPIGHITISGGVANVFAFPNARAALEAADAALYRAKRAGRNQICMA</sequence>